<evidence type="ECO:0000313" key="1">
    <source>
        <dbReference type="EMBL" id="MBK9983338.1"/>
    </source>
</evidence>
<proteinExistence type="predicted"/>
<dbReference type="Proteomes" id="UP000808337">
    <property type="component" value="Unassembled WGS sequence"/>
</dbReference>
<gene>
    <name evidence="1" type="ORF">IPP15_13245</name>
</gene>
<reference evidence="1 2" key="1">
    <citation type="submission" date="2020-10" db="EMBL/GenBank/DDBJ databases">
        <title>Connecting structure to function with the recovery of over 1000 high-quality activated sludge metagenome-assembled genomes encoding full-length rRNA genes using long-read sequencing.</title>
        <authorList>
            <person name="Singleton C.M."/>
            <person name="Petriglieri F."/>
            <person name="Kristensen J.M."/>
            <person name="Kirkegaard R.H."/>
            <person name="Michaelsen T.Y."/>
            <person name="Andersen M.H."/>
            <person name="Karst S.M."/>
            <person name="Dueholm M.S."/>
            <person name="Nielsen P.H."/>
            <person name="Albertsen M."/>
        </authorList>
    </citation>
    <scope>NUCLEOTIDE SEQUENCE [LARGE SCALE GENOMIC DNA]</scope>
    <source>
        <strain evidence="1">Ribe_18-Q3-R11-54_MAXAC.273</strain>
    </source>
</reference>
<evidence type="ECO:0000313" key="2">
    <source>
        <dbReference type="Proteomes" id="UP000808337"/>
    </source>
</evidence>
<name>A0A9D7XT72_9BACT</name>
<organism evidence="1 2">
    <name type="scientific">Candidatus Opimibacter skivensis</name>
    <dbReference type="NCBI Taxonomy" id="2982028"/>
    <lineage>
        <taxon>Bacteria</taxon>
        <taxon>Pseudomonadati</taxon>
        <taxon>Bacteroidota</taxon>
        <taxon>Saprospiria</taxon>
        <taxon>Saprospirales</taxon>
        <taxon>Saprospiraceae</taxon>
        <taxon>Candidatus Opimibacter</taxon>
    </lineage>
</organism>
<sequence>MKINDKAYEWKGNKDEIRSLYVVGGSGTINGKTIEQDDFIIVDDGADLDLQPHEDKLDVFAFTVPAKTDYATYSQRMAG</sequence>
<comment type="caution">
    <text evidence="1">The sequence shown here is derived from an EMBL/GenBank/DDBJ whole genome shotgun (WGS) entry which is preliminary data.</text>
</comment>
<protein>
    <submittedName>
        <fullName evidence="1">Uncharacterized protein</fullName>
    </submittedName>
</protein>
<accession>A0A9D7XT72</accession>
<dbReference type="AlphaFoldDB" id="A0A9D7XT72"/>
<dbReference type="EMBL" id="JADKGY010000017">
    <property type="protein sequence ID" value="MBK9983338.1"/>
    <property type="molecule type" value="Genomic_DNA"/>
</dbReference>